<name>A0A9P4QDW4_9PEZI</name>
<evidence type="ECO:0000313" key="5">
    <source>
        <dbReference type="Proteomes" id="UP000799441"/>
    </source>
</evidence>
<evidence type="ECO:0000313" key="4">
    <source>
        <dbReference type="EMBL" id="KAF2724629.1"/>
    </source>
</evidence>
<dbReference type="EMBL" id="MU003770">
    <property type="protein sequence ID" value="KAF2724629.1"/>
    <property type="molecule type" value="Genomic_DNA"/>
</dbReference>
<dbReference type="GO" id="GO:0008289">
    <property type="term" value="F:lipid binding"/>
    <property type="evidence" value="ECO:0007669"/>
    <property type="project" value="InterPro"/>
</dbReference>
<evidence type="ECO:0000256" key="1">
    <source>
        <dbReference type="SAM" id="MobiDB-lite"/>
    </source>
</evidence>
<evidence type="ECO:0000259" key="2">
    <source>
        <dbReference type="Pfam" id="PF14613"/>
    </source>
</evidence>
<dbReference type="OrthoDB" id="19394at2759"/>
<dbReference type="PANTHER" id="PTHR31138:SF1">
    <property type="entry name" value="PDZ DOMAIN-CONTAINING PROTEIN"/>
    <property type="match status" value="1"/>
</dbReference>
<dbReference type="AlphaFoldDB" id="A0A9P4QDW4"/>
<evidence type="ECO:0000259" key="3">
    <source>
        <dbReference type="Pfam" id="PF19343"/>
    </source>
</evidence>
<dbReference type="PANTHER" id="PTHR31138">
    <property type="entry name" value="CHROMOSOME 19, WHOLE GENOME SHOTGUN SEQUENCE"/>
    <property type="match status" value="1"/>
</dbReference>
<feature type="compositionally biased region" description="Low complexity" evidence="1">
    <location>
        <begin position="234"/>
        <end position="246"/>
    </location>
</feature>
<feature type="domain" description="HAM1-like N-terminal" evidence="3">
    <location>
        <begin position="2"/>
        <end position="624"/>
    </location>
</feature>
<organism evidence="4 5">
    <name type="scientific">Polychaeton citri CBS 116435</name>
    <dbReference type="NCBI Taxonomy" id="1314669"/>
    <lineage>
        <taxon>Eukaryota</taxon>
        <taxon>Fungi</taxon>
        <taxon>Dikarya</taxon>
        <taxon>Ascomycota</taxon>
        <taxon>Pezizomycotina</taxon>
        <taxon>Dothideomycetes</taxon>
        <taxon>Dothideomycetidae</taxon>
        <taxon>Capnodiales</taxon>
        <taxon>Capnodiaceae</taxon>
        <taxon>Polychaeton</taxon>
    </lineage>
</organism>
<accession>A0A9P4QDW4</accession>
<dbReference type="InterPro" id="IPR045967">
    <property type="entry name" value="HAM1-like_N"/>
</dbReference>
<comment type="caution">
    <text evidence="4">The sequence shown here is derived from an EMBL/GenBank/DDBJ whole genome shotgun (WGS) entry which is preliminary data.</text>
</comment>
<feature type="region of interest" description="Disordered" evidence="1">
    <location>
        <begin position="781"/>
        <end position="806"/>
    </location>
</feature>
<dbReference type="Pfam" id="PF14613">
    <property type="entry name" value="HAM1_C"/>
    <property type="match status" value="1"/>
</dbReference>
<dbReference type="InterPro" id="IPR017943">
    <property type="entry name" value="Bactericidal_perm-incr_a/b_dom"/>
</dbReference>
<dbReference type="Pfam" id="PF19343">
    <property type="entry name" value="HAM1_N"/>
    <property type="match status" value="1"/>
</dbReference>
<dbReference type="SUPFAM" id="SSF55394">
    <property type="entry name" value="Bactericidal permeability-increasing protein, BPI"/>
    <property type="match status" value="1"/>
</dbReference>
<dbReference type="Proteomes" id="UP000799441">
    <property type="component" value="Unassembled WGS sequence"/>
</dbReference>
<feature type="compositionally biased region" description="Basic and acidic residues" evidence="1">
    <location>
        <begin position="267"/>
        <end position="288"/>
    </location>
</feature>
<keyword evidence="5" id="KW-1185">Reference proteome</keyword>
<gene>
    <name evidence="4" type="ORF">K431DRAFT_194268</name>
</gene>
<feature type="compositionally biased region" description="Polar residues" evidence="1">
    <location>
        <begin position="790"/>
        <end position="806"/>
    </location>
</feature>
<protein>
    <submittedName>
        <fullName evidence="4">Uncharacterized protein</fullName>
    </submittedName>
</protein>
<feature type="non-terminal residue" evidence="4">
    <location>
        <position position="1"/>
    </location>
</feature>
<reference evidence="4" key="1">
    <citation type="journal article" date="2020" name="Stud. Mycol.">
        <title>101 Dothideomycetes genomes: a test case for predicting lifestyles and emergence of pathogens.</title>
        <authorList>
            <person name="Haridas S."/>
            <person name="Albert R."/>
            <person name="Binder M."/>
            <person name="Bloem J."/>
            <person name="Labutti K."/>
            <person name="Salamov A."/>
            <person name="Andreopoulos B."/>
            <person name="Baker S."/>
            <person name="Barry K."/>
            <person name="Bills G."/>
            <person name="Bluhm B."/>
            <person name="Cannon C."/>
            <person name="Castanera R."/>
            <person name="Culley D."/>
            <person name="Daum C."/>
            <person name="Ezra D."/>
            <person name="Gonzalez J."/>
            <person name="Henrissat B."/>
            <person name="Kuo A."/>
            <person name="Liang C."/>
            <person name="Lipzen A."/>
            <person name="Lutzoni F."/>
            <person name="Magnuson J."/>
            <person name="Mondo S."/>
            <person name="Nolan M."/>
            <person name="Ohm R."/>
            <person name="Pangilinan J."/>
            <person name="Park H.-J."/>
            <person name="Ramirez L."/>
            <person name="Alfaro M."/>
            <person name="Sun H."/>
            <person name="Tritt A."/>
            <person name="Yoshinaga Y."/>
            <person name="Zwiers L.-H."/>
            <person name="Turgeon B."/>
            <person name="Goodwin S."/>
            <person name="Spatafora J."/>
            <person name="Crous P."/>
            <person name="Grigoriev I."/>
        </authorList>
    </citation>
    <scope>NUCLEOTIDE SEQUENCE</scope>
    <source>
        <strain evidence="4">CBS 116435</strain>
    </source>
</reference>
<dbReference type="Gene3D" id="3.15.10.10">
    <property type="entry name" value="Bactericidal permeability-increasing protein, domain 1"/>
    <property type="match status" value="1"/>
</dbReference>
<feature type="domain" description="HAM1-like C-terminal" evidence="2">
    <location>
        <begin position="636"/>
        <end position="796"/>
    </location>
</feature>
<feature type="non-terminal residue" evidence="4">
    <location>
        <position position="806"/>
    </location>
</feature>
<sequence length="806" mass="90414">SKAVNVPTNTKVKEQDVNAKLQLYGIYSAFANGKVPSNKQVDVALNSALEWRGLKTPSKKLSTEGQQLVGDLRDVIEKAKILLLTKNDGNLLQDFIWQTQGIGAGDAQKPSAPVDKETAKQHGQEAVEGLRTLGQLLITNGQFRKLLSDASILFRDMAGDAAQNAANKLNPTEEQLSQIDQPADDNTWHEAPNLSKDNFKSQLQAKVPIGKKDAKEAAGDATQAADPSGTRDPAATADSTANAKADGAPSGLDEKEGVRAGAQTLKNRVDENTPEEQKDKARQAREKTENYFKGKMPKERRDQVIWRLKKMVVEVQGHQDYQQAIDTILYLAEEYTGHAKDIAGQSQGTVKGAHTQDTLKSAETDLKTLLERFANGTSFADLQESINQIYRDADRDPELKGWFKDLNSYIRRCLQEQGYILQDASNEEGSRLYDKGEFLLRDRYRNHTDRIADEFKFLADQFDQDPQNKAFGNAMQKLFLDLGNDENGKPTFKPHLIKDLTEVILPAFFENIRYIPIPRIEYSDPMIDAVVENLVVEGDNLAPNVLEFGSDNYWRWGRKSIQNKNKNKVMLSVSGVQCDLRDVSYYVKKKEGFPGITDKGVMDVFLGGTGLSFKVAMETADKSDKEHFFKINAVNVDIKNMNIKLKQSNHKLLFAMFKPLLFKVMRPVLQKVIEKQIRDNVRKADSLLYAAKKEADRAAEEAKRNPDPENIENMYQRYFNAFQRQMQQGKEKKQDVESKTQVNMAVTQHDSIFKNISLPGGISSKATEYKDLAAKGERWESPVFSIGSAKETSSLPPATQISRKPH</sequence>
<proteinExistence type="predicted"/>
<dbReference type="InterPro" id="IPR027842">
    <property type="entry name" value="HAM1-like_C"/>
</dbReference>
<feature type="region of interest" description="Disordered" evidence="1">
    <location>
        <begin position="174"/>
        <end position="288"/>
    </location>
</feature>